<dbReference type="EMBL" id="JANPWE010000008">
    <property type="protein sequence ID" value="MCR6546585.1"/>
    <property type="molecule type" value="Genomic_DNA"/>
</dbReference>
<keyword evidence="3" id="KW-1185">Reference proteome</keyword>
<accession>A0ABT1Y6S0</accession>
<evidence type="ECO:0000313" key="2">
    <source>
        <dbReference type="EMBL" id="MCR6546585.1"/>
    </source>
</evidence>
<dbReference type="NCBIfam" id="NF047752">
    <property type="entry name" value="MntA_antitoxin"/>
    <property type="match status" value="1"/>
</dbReference>
<dbReference type="InterPro" id="IPR041633">
    <property type="entry name" value="Polbeta"/>
</dbReference>
<dbReference type="Gene3D" id="3.30.460.10">
    <property type="entry name" value="Beta Polymerase, domain 2"/>
    <property type="match status" value="1"/>
</dbReference>
<evidence type="ECO:0000259" key="1">
    <source>
        <dbReference type="Pfam" id="PF18765"/>
    </source>
</evidence>
<sequence length="151" mass="17288">MKNYLSKVELLKKLEDFIEKVKGNKLILAVFLFGSYAAGRQTLLSDVDIAVLFCKTIKPKQIFTERLRLMGELSIVLGRDDIDLVVLNEAPPSLGYRVIKDGQLLYIRDGARSQLIDYQVMTMDRYFDYLPTQKIFSDGLARRMKEGRFGG</sequence>
<dbReference type="InterPro" id="IPR052930">
    <property type="entry name" value="TA_antitoxin_MntA"/>
</dbReference>
<dbReference type="RefSeq" id="WP_157677429.1">
    <property type="nucleotide sequence ID" value="NZ_CP022121.1"/>
</dbReference>
<dbReference type="PANTHER" id="PTHR43852:SF3">
    <property type="entry name" value="NUCLEOTIDYLTRANSFERASE"/>
    <property type="match status" value="1"/>
</dbReference>
<comment type="caution">
    <text evidence="2">The sequence shown here is derived from an EMBL/GenBank/DDBJ whole genome shotgun (WGS) entry which is preliminary data.</text>
</comment>
<dbReference type="InterPro" id="IPR043519">
    <property type="entry name" value="NT_sf"/>
</dbReference>
<dbReference type="Pfam" id="PF18765">
    <property type="entry name" value="Polbeta"/>
    <property type="match status" value="1"/>
</dbReference>
<reference evidence="2 3" key="1">
    <citation type="submission" date="2022-08" db="EMBL/GenBank/DDBJ databases">
        <title>Proteogenomics of the novel Dehalobacterium formicoaceticum strain EZ94 highlights a key role of methyltransferases during anaerobic dichloromethane degradation.</title>
        <authorList>
            <person name="Wasmund K."/>
        </authorList>
    </citation>
    <scope>NUCLEOTIDE SEQUENCE [LARGE SCALE GENOMIC DNA]</scope>
    <source>
        <strain evidence="2 3">EZ94</strain>
    </source>
</reference>
<dbReference type="Proteomes" id="UP001524944">
    <property type="component" value="Unassembled WGS sequence"/>
</dbReference>
<gene>
    <name evidence="2" type="ORF">NVS47_13870</name>
</gene>
<dbReference type="PANTHER" id="PTHR43852">
    <property type="entry name" value="NUCLEOTIDYLTRANSFERASE"/>
    <property type="match status" value="1"/>
</dbReference>
<dbReference type="CDD" id="cd05403">
    <property type="entry name" value="NT_KNTase_like"/>
    <property type="match status" value="1"/>
</dbReference>
<dbReference type="SUPFAM" id="SSF81301">
    <property type="entry name" value="Nucleotidyltransferase"/>
    <property type="match status" value="1"/>
</dbReference>
<evidence type="ECO:0000313" key="3">
    <source>
        <dbReference type="Proteomes" id="UP001524944"/>
    </source>
</evidence>
<organism evidence="2 3">
    <name type="scientific">Dehalobacterium formicoaceticum</name>
    <dbReference type="NCBI Taxonomy" id="51515"/>
    <lineage>
        <taxon>Bacteria</taxon>
        <taxon>Bacillati</taxon>
        <taxon>Bacillota</taxon>
        <taxon>Clostridia</taxon>
        <taxon>Eubacteriales</taxon>
        <taxon>Peptococcaceae</taxon>
        <taxon>Dehalobacterium</taxon>
    </lineage>
</organism>
<protein>
    <submittedName>
        <fullName evidence="2">Nucleotidyltransferase domain-containing protein</fullName>
    </submittedName>
</protein>
<name>A0ABT1Y6S0_9FIRM</name>
<feature type="domain" description="Polymerase beta nucleotidyltransferase" evidence="1">
    <location>
        <begin position="18"/>
        <end position="109"/>
    </location>
</feature>
<proteinExistence type="predicted"/>